<keyword evidence="11" id="KW-0539">Nucleus</keyword>
<accession>A0A8T1ML37</accession>
<feature type="domain" description="Spo11/DNA topoisomerase VI subunit A N-terminal" evidence="13">
    <location>
        <begin position="43"/>
        <end position="104"/>
    </location>
</feature>
<dbReference type="InterPro" id="IPR036078">
    <property type="entry name" value="Spo11/TopoVI_A_sf"/>
</dbReference>
<dbReference type="InterPro" id="IPR002815">
    <property type="entry name" value="Spo11/TopoVI_A"/>
</dbReference>
<dbReference type="PRINTS" id="PR01550">
    <property type="entry name" value="TOP6AFAMILY"/>
</dbReference>
<name>A0A8T1ML37_CLOSI</name>
<evidence type="ECO:0000256" key="6">
    <source>
        <dbReference type="ARBA" id="ARBA00022723"/>
    </source>
</evidence>
<feature type="domain" description="Topoisomerase 6 subunit A/Spo11 TOPRIM" evidence="14">
    <location>
        <begin position="154"/>
        <end position="329"/>
    </location>
</feature>
<dbReference type="Gene3D" id="3.40.1360.10">
    <property type="match status" value="1"/>
</dbReference>
<dbReference type="Pfam" id="PF04406">
    <property type="entry name" value="TP6A_N"/>
    <property type="match status" value="1"/>
</dbReference>
<evidence type="ECO:0000256" key="3">
    <source>
        <dbReference type="ARBA" id="ARBA00004123"/>
    </source>
</evidence>
<dbReference type="InterPro" id="IPR034136">
    <property type="entry name" value="TOPRIM_Topo6A/Spo11"/>
</dbReference>
<dbReference type="OrthoDB" id="5377392at2759"/>
<dbReference type="GO" id="GO:0000706">
    <property type="term" value="P:meiotic DNA double-strand break processing"/>
    <property type="evidence" value="ECO:0007669"/>
    <property type="project" value="TreeGrafter"/>
</dbReference>
<evidence type="ECO:0000313" key="15">
    <source>
        <dbReference type="EMBL" id="KAG5449810.1"/>
    </source>
</evidence>
<evidence type="ECO:0000256" key="8">
    <source>
        <dbReference type="ARBA" id="ARBA00023029"/>
    </source>
</evidence>
<comment type="caution">
    <text evidence="15">The sequence shown here is derived from an EMBL/GenBank/DDBJ whole genome shotgun (WGS) entry which is preliminary data.</text>
</comment>
<evidence type="ECO:0000256" key="1">
    <source>
        <dbReference type="ARBA" id="ARBA00000185"/>
    </source>
</evidence>
<reference evidence="15 16" key="2">
    <citation type="journal article" date="2021" name="Genomics">
        <title>High-quality reference genome for Clonorchis sinensis.</title>
        <authorList>
            <person name="Young N.D."/>
            <person name="Stroehlein A.J."/>
            <person name="Kinkar L."/>
            <person name="Wang T."/>
            <person name="Sohn W.M."/>
            <person name="Chang B.C.H."/>
            <person name="Kaur P."/>
            <person name="Weisz D."/>
            <person name="Dudchenko O."/>
            <person name="Aiden E.L."/>
            <person name="Korhonen P.K."/>
            <person name="Gasser R.B."/>
        </authorList>
    </citation>
    <scope>NUCLEOTIDE SEQUENCE [LARGE SCALE GENOMIC DNA]</scope>
    <source>
        <strain evidence="15">Cs-k2</strain>
    </source>
</reference>
<keyword evidence="8 12" id="KW-0799">Topoisomerase</keyword>
<comment type="catalytic activity">
    <reaction evidence="1 12">
        <text>ATP-dependent breakage, passage and rejoining of double-stranded DNA.</text>
        <dbReference type="EC" id="5.6.2.2"/>
    </reaction>
</comment>
<dbReference type="InterPro" id="IPR036388">
    <property type="entry name" value="WH-like_DNA-bd_sf"/>
</dbReference>
<dbReference type="PANTHER" id="PTHR10848:SF0">
    <property type="entry name" value="MEIOTIC RECOMBINATION PROTEIN SPO11"/>
    <property type="match status" value="1"/>
</dbReference>
<dbReference type="GO" id="GO:0042138">
    <property type="term" value="P:meiotic DNA double-strand break formation"/>
    <property type="evidence" value="ECO:0007669"/>
    <property type="project" value="InterPro"/>
</dbReference>
<dbReference type="GO" id="GO:0000228">
    <property type="term" value="C:nuclear chromosome"/>
    <property type="evidence" value="ECO:0007669"/>
    <property type="project" value="TreeGrafter"/>
</dbReference>
<comment type="cofactor">
    <cofactor evidence="2">
        <name>Mg(2+)</name>
        <dbReference type="ChEBI" id="CHEBI:18420"/>
    </cofactor>
</comment>
<dbReference type="GO" id="GO:0003918">
    <property type="term" value="F:DNA topoisomerase type II (double strand cut, ATP-hydrolyzing) activity"/>
    <property type="evidence" value="ECO:0007669"/>
    <property type="project" value="UniProtKB-UniRule"/>
</dbReference>
<evidence type="ECO:0000256" key="5">
    <source>
        <dbReference type="ARBA" id="ARBA00012895"/>
    </source>
</evidence>
<dbReference type="GO" id="GO:0007131">
    <property type="term" value="P:reciprocal meiotic recombination"/>
    <property type="evidence" value="ECO:0007669"/>
    <property type="project" value="TreeGrafter"/>
</dbReference>
<protein>
    <recommendedName>
        <fullName evidence="5">DNA topoisomerase (ATP-hydrolyzing)</fullName>
        <ecNumber evidence="5">5.6.2.2</ecNumber>
    </recommendedName>
</protein>
<proteinExistence type="inferred from homology"/>
<comment type="subcellular location">
    <subcellularLocation>
        <location evidence="3">Nucleus</location>
    </subcellularLocation>
</comment>
<dbReference type="InterPro" id="IPR013048">
    <property type="entry name" value="Meiotic_Spo11"/>
</dbReference>
<dbReference type="PROSITE" id="PS52041">
    <property type="entry name" value="TOPO_IIB"/>
    <property type="match status" value="1"/>
</dbReference>
<keyword evidence="9 12" id="KW-0238">DNA-binding</keyword>
<dbReference type="Gene3D" id="1.10.10.10">
    <property type="entry name" value="Winged helix-like DNA-binding domain superfamily/Winged helix DNA-binding domain"/>
    <property type="match status" value="1"/>
</dbReference>
<organism evidence="15 16">
    <name type="scientific">Clonorchis sinensis</name>
    <name type="common">Chinese liver fluke</name>
    <dbReference type="NCBI Taxonomy" id="79923"/>
    <lineage>
        <taxon>Eukaryota</taxon>
        <taxon>Metazoa</taxon>
        <taxon>Spiralia</taxon>
        <taxon>Lophotrochozoa</taxon>
        <taxon>Platyhelminthes</taxon>
        <taxon>Trematoda</taxon>
        <taxon>Digenea</taxon>
        <taxon>Opisthorchiida</taxon>
        <taxon>Opisthorchiata</taxon>
        <taxon>Opisthorchiidae</taxon>
        <taxon>Clonorchis</taxon>
    </lineage>
</organism>
<comment type="similarity">
    <text evidence="4 12">Belongs to the TOP6A family.</text>
</comment>
<evidence type="ECO:0000259" key="14">
    <source>
        <dbReference type="Pfam" id="PF21180"/>
    </source>
</evidence>
<keyword evidence="10 12" id="KW-0413">Isomerase</keyword>
<keyword evidence="6" id="KW-0479">Metal-binding</keyword>
<dbReference type="Proteomes" id="UP000286415">
    <property type="component" value="Unassembled WGS sequence"/>
</dbReference>
<dbReference type="SUPFAM" id="SSF56726">
    <property type="entry name" value="DNA topoisomerase IV, alpha subunit"/>
    <property type="match status" value="1"/>
</dbReference>
<evidence type="ECO:0000256" key="10">
    <source>
        <dbReference type="ARBA" id="ARBA00023235"/>
    </source>
</evidence>
<evidence type="ECO:0000313" key="16">
    <source>
        <dbReference type="Proteomes" id="UP000286415"/>
    </source>
</evidence>
<dbReference type="CDD" id="cd00223">
    <property type="entry name" value="TOPRIM_TopoIIB_SPO"/>
    <property type="match status" value="1"/>
</dbReference>
<dbReference type="EMBL" id="NIRI02000042">
    <property type="protein sequence ID" value="KAG5449810.1"/>
    <property type="molecule type" value="Genomic_DNA"/>
</dbReference>
<dbReference type="Pfam" id="PF21180">
    <property type="entry name" value="TOP6A-Spo11_Toprim"/>
    <property type="match status" value="1"/>
</dbReference>
<evidence type="ECO:0000256" key="11">
    <source>
        <dbReference type="ARBA" id="ARBA00023242"/>
    </source>
</evidence>
<evidence type="ECO:0000259" key="13">
    <source>
        <dbReference type="Pfam" id="PF04406"/>
    </source>
</evidence>
<evidence type="ECO:0000256" key="9">
    <source>
        <dbReference type="ARBA" id="ARBA00023125"/>
    </source>
</evidence>
<dbReference type="AlphaFoldDB" id="A0A8T1ML37"/>
<dbReference type="GO" id="GO:0046872">
    <property type="term" value="F:metal ion binding"/>
    <property type="evidence" value="ECO:0007669"/>
    <property type="project" value="UniProtKB-KW"/>
</dbReference>
<evidence type="ECO:0000256" key="12">
    <source>
        <dbReference type="PROSITE-ProRule" id="PRU01385"/>
    </source>
</evidence>
<keyword evidence="16" id="KW-1185">Reference proteome</keyword>
<dbReference type="GO" id="GO:0003677">
    <property type="term" value="F:DNA binding"/>
    <property type="evidence" value="ECO:0007669"/>
    <property type="project" value="UniProtKB-UniRule"/>
</dbReference>
<evidence type="ECO:0000256" key="4">
    <source>
        <dbReference type="ARBA" id="ARBA00006559"/>
    </source>
</evidence>
<sequence length="338" mass="38779">MRFLLSRIEALVRQVVLELFTGSHETSDVFEENVVQSIRKDAKAFAQIIKVCDRIYGALDEGECVTKRSVFYSCPHLFGKQRTIDKVLAQMCCWLKVPRWELGVKATDKIRIYGDLVIREQKIQSKENGDCHSKEVVLPDKGLEDLEMICGARFILVVEKDAVFQKILSDNFYDTFKPCLFITAKGYPDLRTRCLLSLINRRHPLLPILGLFDADPHGLGVFCTYKYGTRNPTMKGADLRPVKIDQMKLIGLLPTELMSFQLQKSELIALNKSDRALLYGIQRRWYFEGDPDLVAQTKALLDCGFKAEIEVLDHINPQFLCREYLSMKLRSMGIFPLE</sequence>
<dbReference type="EC" id="5.6.2.2" evidence="5"/>
<feature type="active site" description="O-(5'-phospho-DNA)-tyrosine intermediate" evidence="12">
    <location>
        <position position="72"/>
    </location>
</feature>
<reference evidence="15 16" key="1">
    <citation type="journal article" date="2018" name="Biotechnol. Adv.">
        <title>Improved genomic resources and new bioinformatic workflow for the carcinogenic parasite Clonorchis sinensis: Biotechnological implications.</title>
        <authorList>
            <person name="Wang D."/>
            <person name="Korhonen P.K."/>
            <person name="Gasser R.B."/>
            <person name="Young N.D."/>
        </authorList>
    </citation>
    <scope>NUCLEOTIDE SEQUENCE [LARGE SCALE GENOMIC DNA]</scope>
    <source>
        <strain evidence="15">Cs-k2</strain>
    </source>
</reference>
<keyword evidence="7" id="KW-0460">Magnesium</keyword>
<dbReference type="PANTHER" id="PTHR10848">
    <property type="entry name" value="MEIOTIC RECOMBINATION PROTEIN SPO11"/>
    <property type="match status" value="1"/>
</dbReference>
<gene>
    <name evidence="15" type="ORF">CSKR_100553</name>
</gene>
<dbReference type="PRINTS" id="PR01551">
    <property type="entry name" value="SPO11HOMOLOG"/>
</dbReference>
<evidence type="ECO:0000256" key="2">
    <source>
        <dbReference type="ARBA" id="ARBA00001946"/>
    </source>
</evidence>
<dbReference type="GO" id="GO:0005524">
    <property type="term" value="F:ATP binding"/>
    <property type="evidence" value="ECO:0007669"/>
    <property type="project" value="InterPro"/>
</dbReference>
<dbReference type="InterPro" id="IPR013049">
    <property type="entry name" value="Spo11/TopoVI_A_N"/>
</dbReference>
<evidence type="ECO:0000256" key="7">
    <source>
        <dbReference type="ARBA" id="ARBA00022842"/>
    </source>
</evidence>